<name>A0A2T3ITY4_9GAMM</name>
<accession>A0A2T3ITY4</accession>
<proteinExistence type="predicted"/>
<sequence length="404" mass="45146">MPLRIDPNTKIQAVNLDVTEVSKRSVTSQLRSSVENAYDVVIERDDFIIRYSDKVKTYAHIEAYIGCVNTISDEVPARYLILVEQPTSAGITYIVVVVENNIPRDVQPKTIDAVKRLLGGCEYVYFDAPSLIDTHENWVEIETPEVDLSLELKSQGERLKKFIPPIAITLIIVMSGIGFQAWSRYTTNQTLPVIERRVLVDPFEQYKNAQENKISAGKVLFAAKRGLVTYRNEMLPPGWTFDNIQLSGRTLTGPIGMRVGVNSGQGALIRQMKDFIDTHPSGDFLFVRGQNAGMNIPLVADGQYLSQFQTDFVELREMILDGAMLLGANSINSNAESKFGNYRTQTIRMSFTGMSLLELGRLSRLMANQTVYADSLEIQRNGTLVSIDLTLSIFGTEPSNNEEA</sequence>
<dbReference type="EMBL" id="PYMH01000013">
    <property type="protein sequence ID" value="PSU31813.1"/>
    <property type="molecule type" value="Genomic_DNA"/>
</dbReference>
<protein>
    <submittedName>
        <fullName evidence="1">Uncharacterized protein</fullName>
    </submittedName>
</protein>
<evidence type="ECO:0000313" key="1">
    <source>
        <dbReference type="EMBL" id="PSU31813.1"/>
    </source>
</evidence>
<dbReference type="AlphaFoldDB" id="A0A2T3ITY4"/>
<keyword evidence="2" id="KW-1185">Reference proteome</keyword>
<comment type="caution">
    <text evidence="1">The sequence shown here is derived from an EMBL/GenBank/DDBJ whole genome shotgun (WGS) entry which is preliminary data.</text>
</comment>
<evidence type="ECO:0000313" key="2">
    <source>
        <dbReference type="Proteomes" id="UP000241222"/>
    </source>
</evidence>
<dbReference type="RefSeq" id="WP_107350943.1">
    <property type="nucleotide sequence ID" value="NZ_PYMH01000013.1"/>
</dbReference>
<gene>
    <name evidence="1" type="ORF">C9I99_21755</name>
</gene>
<reference evidence="1 2" key="1">
    <citation type="submission" date="2018-03" db="EMBL/GenBank/DDBJ databases">
        <title>Whole genome sequencing of Histamine producing bacteria.</title>
        <authorList>
            <person name="Butler K."/>
        </authorList>
    </citation>
    <scope>NUCLEOTIDE SEQUENCE [LARGE SCALE GENOMIC DNA]</scope>
    <source>
        <strain evidence="1 2">JCM 13586</strain>
    </source>
</reference>
<dbReference type="Proteomes" id="UP000241222">
    <property type="component" value="Unassembled WGS sequence"/>
</dbReference>
<organism evidence="1 2">
    <name type="scientific">Photobacterium lutimaris</name>
    <dbReference type="NCBI Taxonomy" id="388278"/>
    <lineage>
        <taxon>Bacteria</taxon>
        <taxon>Pseudomonadati</taxon>
        <taxon>Pseudomonadota</taxon>
        <taxon>Gammaproteobacteria</taxon>
        <taxon>Vibrionales</taxon>
        <taxon>Vibrionaceae</taxon>
        <taxon>Photobacterium</taxon>
    </lineage>
</organism>